<comment type="caution">
    <text evidence="1">The sequence shown here is derived from an EMBL/GenBank/DDBJ whole genome shotgun (WGS) entry which is preliminary data.</text>
</comment>
<sequence>MVGVELVRSLFEEWEGNSGGVVADMWWNCGCVMAEMSNVSAACATELKATINCGGVDLVLGCTSKRADRVSVELTLKALV</sequence>
<organism evidence="1 2">
    <name type="scientific">Anisodus acutangulus</name>
    <dbReference type="NCBI Taxonomy" id="402998"/>
    <lineage>
        <taxon>Eukaryota</taxon>
        <taxon>Viridiplantae</taxon>
        <taxon>Streptophyta</taxon>
        <taxon>Embryophyta</taxon>
        <taxon>Tracheophyta</taxon>
        <taxon>Spermatophyta</taxon>
        <taxon>Magnoliopsida</taxon>
        <taxon>eudicotyledons</taxon>
        <taxon>Gunneridae</taxon>
        <taxon>Pentapetalae</taxon>
        <taxon>asterids</taxon>
        <taxon>lamiids</taxon>
        <taxon>Solanales</taxon>
        <taxon>Solanaceae</taxon>
        <taxon>Solanoideae</taxon>
        <taxon>Hyoscyameae</taxon>
        <taxon>Anisodus</taxon>
    </lineage>
</organism>
<protein>
    <submittedName>
        <fullName evidence="1">Uncharacterized protein</fullName>
    </submittedName>
</protein>
<evidence type="ECO:0000313" key="2">
    <source>
        <dbReference type="Proteomes" id="UP001152561"/>
    </source>
</evidence>
<evidence type="ECO:0000313" key="1">
    <source>
        <dbReference type="EMBL" id="KAJ8564627.1"/>
    </source>
</evidence>
<proteinExistence type="predicted"/>
<accession>A0A9Q1MN25</accession>
<keyword evidence="2" id="KW-1185">Reference proteome</keyword>
<reference evidence="2" key="1">
    <citation type="journal article" date="2023" name="Proc. Natl. Acad. Sci. U.S.A.">
        <title>Genomic and structural basis for evolution of tropane alkaloid biosynthesis.</title>
        <authorList>
            <person name="Wanga Y.-J."/>
            <person name="Taina T."/>
            <person name="Yua J.-Y."/>
            <person name="Lia J."/>
            <person name="Xua B."/>
            <person name="Chenc J."/>
            <person name="D'Auriad J.C."/>
            <person name="Huanga J.-P."/>
            <person name="Huanga S.-X."/>
        </authorList>
    </citation>
    <scope>NUCLEOTIDE SEQUENCE [LARGE SCALE GENOMIC DNA]</scope>
    <source>
        <strain evidence="2">cv. KIB-2019</strain>
    </source>
</reference>
<name>A0A9Q1MN25_9SOLA</name>
<dbReference type="AlphaFoldDB" id="A0A9Q1MN25"/>
<dbReference type="EMBL" id="JAJAGQ010000004">
    <property type="protein sequence ID" value="KAJ8564627.1"/>
    <property type="molecule type" value="Genomic_DNA"/>
</dbReference>
<dbReference type="Proteomes" id="UP001152561">
    <property type="component" value="Unassembled WGS sequence"/>
</dbReference>
<gene>
    <name evidence="1" type="ORF">K7X08_001087</name>
</gene>